<name>A0A0C9MYN6_9FUNG</name>
<keyword evidence="5 7" id="KW-0496">Mitochondrion</keyword>
<comment type="subcellular location">
    <subcellularLocation>
        <location evidence="1">Mitochondrion inner membrane</location>
        <topology evidence="1">Single-pass membrane protein</topology>
    </subcellularLocation>
</comment>
<feature type="domain" description="SAP" evidence="9">
    <location>
        <begin position="239"/>
        <end position="273"/>
    </location>
</feature>
<evidence type="ECO:0000256" key="5">
    <source>
        <dbReference type="ARBA" id="ARBA00023128"/>
    </source>
</evidence>
<dbReference type="GO" id="GO:0030003">
    <property type="term" value="P:intracellular monoatomic cation homeostasis"/>
    <property type="evidence" value="ECO:0007669"/>
    <property type="project" value="TreeGrafter"/>
</dbReference>
<proteinExistence type="predicted"/>
<dbReference type="InterPro" id="IPR044202">
    <property type="entry name" value="LETM1/MDM38-like"/>
</dbReference>
<dbReference type="InterPro" id="IPR033122">
    <property type="entry name" value="LETM1-like_RBD"/>
</dbReference>
<keyword evidence="3" id="KW-0999">Mitochondrion inner membrane</keyword>
<dbReference type="PANTHER" id="PTHR14009:SF1">
    <property type="entry name" value="MITOCHONDRIAL PROTON_CALCIUM EXCHANGER PROTEIN"/>
    <property type="match status" value="1"/>
</dbReference>
<evidence type="ECO:0000259" key="10">
    <source>
        <dbReference type="PROSITE" id="PS51758"/>
    </source>
</evidence>
<dbReference type="PROSITE" id="PS50800">
    <property type="entry name" value="SAP"/>
    <property type="match status" value="1"/>
</dbReference>
<evidence type="ECO:0000256" key="8">
    <source>
        <dbReference type="SAM" id="Phobius"/>
    </source>
</evidence>
<dbReference type="GO" id="GO:0005743">
    <property type="term" value="C:mitochondrial inner membrane"/>
    <property type="evidence" value="ECO:0007669"/>
    <property type="project" value="UniProtKB-SubCell"/>
</dbReference>
<evidence type="ECO:0000256" key="3">
    <source>
        <dbReference type="ARBA" id="ARBA00022792"/>
    </source>
</evidence>
<keyword evidence="4 8" id="KW-1133">Transmembrane helix</keyword>
<feature type="transmembrane region" description="Helical" evidence="8">
    <location>
        <begin position="152"/>
        <end position="173"/>
    </location>
</feature>
<dbReference type="PANTHER" id="PTHR14009">
    <property type="entry name" value="LEUCINE ZIPPER-EF-HAND CONTAINING TRANSMEMBRANE PROTEIN"/>
    <property type="match status" value="1"/>
</dbReference>
<keyword evidence="6 8" id="KW-0472">Membrane</keyword>
<dbReference type="EMBL" id="DF836447">
    <property type="protein sequence ID" value="GAN07353.1"/>
    <property type="molecule type" value="Genomic_DNA"/>
</dbReference>
<dbReference type="GO" id="GO:0043022">
    <property type="term" value="F:ribosome binding"/>
    <property type="evidence" value="ECO:0007669"/>
    <property type="project" value="InterPro"/>
</dbReference>
<sequence length="358" mass="41152">MSLSVIRSTIRQNASRPFTAGYRPLLVATVAKPRISRIGLAQSSLRPFSTSMIHFNNEQIGKPTTNTTNTTVVEANTETAASSTTKQPTSRIGKFIQQSKDLIKFYKDGLKQLWANNKEAKALQLKVANEGYELSRSEFQMIHQSKKDMLKLIPFGFVFMILPESIPLLVMYVPGMVPGTCLKDSQIQKQRVKLNELRQKMTRNVLESAQYVQGIAPKDFLSLSKFQKLEKHYGYDFDLSRIDRRHLRSYCRYMGINDYGTRSILQKRLTKYMEYLDQDDKLILKEDLVDRFTLAELSHAAEERGMKSVKEDEENLRRGLKYWLSLTQPPNPQDKIGSGLLVFSRMFLLNANYKGKQL</sequence>
<evidence type="ECO:0000256" key="7">
    <source>
        <dbReference type="PROSITE-ProRule" id="PRU01094"/>
    </source>
</evidence>
<dbReference type="AlphaFoldDB" id="A0A0C9MYN6"/>
<evidence type="ECO:0000259" key="9">
    <source>
        <dbReference type="PROSITE" id="PS50800"/>
    </source>
</evidence>
<dbReference type="PROSITE" id="PS51758">
    <property type="entry name" value="LETM1_RBD"/>
    <property type="match status" value="1"/>
</dbReference>
<keyword evidence="2 8" id="KW-0812">Transmembrane</keyword>
<keyword evidence="12" id="KW-1185">Reference proteome</keyword>
<dbReference type="Pfam" id="PF07766">
    <property type="entry name" value="LETM1_RBD"/>
    <property type="match status" value="1"/>
</dbReference>
<evidence type="ECO:0000313" key="12">
    <source>
        <dbReference type="Proteomes" id="UP000053815"/>
    </source>
</evidence>
<reference evidence="11" key="1">
    <citation type="submission" date="2014-09" db="EMBL/GenBank/DDBJ databases">
        <title>Draft genome sequence of an oleaginous Mucoromycotina fungus Mucor ambiguus NBRC6742.</title>
        <authorList>
            <person name="Takeda I."/>
            <person name="Yamane N."/>
            <person name="Morita T."/>
            <person name="Tamano K."/>
            <person name="Machida M."/>
            <person name="Baker S."/>
            <person name="Koike H."/>
        </authorList>
    </citation>
    <scope>NUCLEOTIDE SEQUENCE</scope>
    <source>
        <strain evidence="11">NBRC 6742</strain>
    </source>
</reference>
<gene>
    <name evidence="11" type="ORF">MAM1_0158c06850</name>
</gene>
<dbReference type="OrthoDB" id="73691at2759"/>
<evidence type="ECO:0000313" key="11">
    <source>
        <dbReference type="EMBL" id="GAN07353.1"/>
    </source>
</evidence>
<evidence type="ECO:0000256" key="4">
    <source>
        <dbReference type="ARBA" id="ARBA00022989"/>
    </source>
</evidence>
<dbReference type="InterPro" id="IPR003034">
    <property type="entry name" value="SAP_dom"/>
</dbReference>
<evidence type="ECO:0000256" key="1">
    <source>
        <dbReference type="ARBA" id="ARBA00004434"/>
    </source>
</evidence>
<dbReference type="Proteomes" id="UP000053815">
    <property type="component" value="Unassembled WGS sequence"/>
</dbReference>
<evidence type="ECO:0000256" key="2">
    <source>
        <dbReference type="ARBA" id="ARBA00022692"/>
    </source>
</evidence>
<protein>
    <submittedName>
        <fullName evidence="11">Letm1-like protein</fullName>
    </submittedName>
</protein>
<dbReference type="STRING" id="91626.A0A0C9MYN6"/>
<accession>A0A0C9MYN6</accession>
<organism evidence="11">
    <name type="scientific">Mucor ambiguus</name>
    <dbReference type="NCBI Taxonomy" id="91626"/>
    <lineage>
        <taxon>Eukaryota</taxon>
        <taxon>Fungi</taxon>
        <taxon>Fungi incertae sedis</taxon>
        <taxon>Mucoromycota</taxon>
        <taxon>Mucoromycotina</taxon>
        <taxon>Mucoromycetes</taxon>
        <taxon>Mucorales</taxon>
        <taxon>Mucorineae</taxon>
        <taxon>Mucoraceae</taxon>
        <taxon>Mucor</taxon>
    </lineage>
</organism>
<evidence type="ECO:0000256" key="6">
    <source>
        <dbReference type="ARBA" id="ARBA00023136"/>
    </source>
</evidence>
<feature type="domain" description="Letm1 RBD" evidence="10">
    <location>
        <begin position="149"/>
        <end position="358"/>
    </location>
</feature>